<keyword evidence="6" id="KW-1185">Reference proteome</keyword>
<organism evidence="5 6">
    <name type="scientific">Lachnoanaerobaculum saburreum</name>
    <dbReference type="NCBI Taxonomy" id="467210"/>
    <lineage>
        <taxon>Bacteria</taxon>
        <taxon>Bacillati</taxon>
        <taxon>Bacillota</taxon>
        <taxon>Clostridia</taxon>
        <taxon>Lachnospirales</taxon>
        <taxon>Lachnospiraceae</taxon>
        <taxon>Lachnoanaerobaculum</taxon>
    </lineage>
</organism>
<proteinExistence type="inferred from homology"/>
<feature type="region of interest" description="Disordered" evidence="2">
    <location>
        <begin position="23"/>
        <end position="55"/>
    </location>
</feature>
<dbReference type="PATRIC" id="fig|467210.3.peg.5"/>
<dbReference type="InterPro" id="IPR002491">
    <property type="entry name" value="ABC_transptr_periplasmic_BD"/>
</dbReference>
<dbReference type="RefSeq" id="WP_060930061.1">
    <property type="nucleotide sequence ID" value="NZ_KQ959772.1"/>
</dbReference>
<accession>A0A134A0L5</accession>
<evidence type="ECO:0000313" key="5">
    <source>
        <dbReference type="EMBL" id="KXB61231.1"/>
    </source>
</evidence>
<evidence type="ECO:0000256" key="2">
    <source>
        <dbReference type="SAM" id="MobiDB-lite"/>
    </source>
</evidence>
<feature type="signal peptide" evidence="3">
    <location>
        <begin position="1"/>
        <end position="16"/>
    </location>
</feature>
<dbReference type="GO" id="GO:0071281">
    <property type="term" value="P:cellular response to iron ion"/>
    <property type="evidence" value="ECO:0007669"/>
    <property type="project" value="TreeGrafter"/>
</dbReference>
<comment type="caution">
    <text evidence="5">The sequence shown here is derived from an EMBL/GenBank/DDBJ whole genome shotgun (WGS) entry which is preliminary data.</text>
</comment>
<gene>
    <name evidence="5" type="ORF">HMPREF1866_00005</name>
</gene>
<dbReference type="PANTHER" id="PTHR30535:SF34">
    <property type="entry name" value="MOLYBDATE-BINDING PROTEIN MOLA"/>
    <property type="match status" value="1"/>
</dbReference>
<evidence type="ECO:0000256" key="1">
    <source>
        <dbReference type="ARBA" id="ARBA00008814"/>
    </source>
</evidence>
<dbReference type="Proteomes" id="UP000070394">
    <property type="component" value="Unassembled WGS sequence"/>
</dbReference>
<dbReference type="InterPro" id="IPR050902">
    <property type="entry name" value="ABC_Transporter_SBP"/>
</dbReference>
<dbReference type="OrthoDB" id="89746at2"/>
<keyword evidence="3" id="KW-0732">Signal</keyword>
<feature type="compositionally biased region" description="Low complexity" evidence="2">
    <location>
        <begin position="23"/>
        <end position="33"/>
    </location>
</feature>
<dbReference type="AlphaFoldDB" id="A0A134A0L5"/>
<evidence type="ECO:0000313" key="6">
    <source>
        <dbReference type="Proteomes" id="UP000070394"/>
    </source>
</evidence>
<feature type="compositionally biased region" description="Polar residues" evidence="2">
    <location>
        <begin position="34"/>
        <end position="49"/>
    </location>
</feature>
<name>A0A134A0L5_9FIRM</name>
<dbReference type="Pfam" id="PF01497">
    <property type="entry name" value="Peripla_BP_2"/>
    <property type="match status" value="1"/>
</dbReference>
<dbReference type="EMBL" id="LSDA01000001">
    <property type="protein sequence ID" value="KXB61231.1"/>
    <property type="molecule type" value="Genomic_DNA"/>
</dbReference>
<evidence type="ECO:0000259" key="4">
    <source>
        <dbReference type="PROSITE" id="PS50983"/>
    </source>
</evidence>
<dbReference type="STRING" id="467210.HMPREF1866_00005"/>
<comment type="similarity">
    <text evidence="1">Belongs to the bacterial solute-binding protein 8 family.</text>
</comment>
<feature type="chain" id="PRO_5039308231" evidence="3">
    <location>
        <begin position="17"/>
        <end position="349"/>
    </location>
</feature>
<dbReference type="PANTHER" id="PTHR30535">
    <property type="entry name" value="VITAMIN B12-BINDING PROTEIN"/>
    <property type="match status" value="1"/>
</dbReference>
<dbReference type="PROSITE" id="PS51257">
    <property type="entry name" value="PROKAR_LIPOPROTEIN"/>
    <property type="match status" value="1"/>
</dbReference>
<dbReference type="SUPFAM" id="SSF53807">
    <property type="entry name" value="Helical backbone' metal receptor"/>
    <property type="match status" value="1"/>
</dbReference>
<dbReference type="PROSITE" id="PS50983">
    <property type="entry name" value="FE_B12_PBP"/>
    <property type="match status" value="1"/>
</dbReference>
<sequence>MKKILNLTLTTCIALAIVGCGSTNTTKESSSTEQASTTVESTAAQSKSESTADAKETTYPVTVTTYDADGKEISQVFEKAPERVITNNLSSTEMLIDLGLQDKIVGMLNPDNEVSSDYAAAISSIPHIGDKKSVSKEVVLSNTPDILIGRNMMFSDKSLGSVDTWNQNGVPVYTQKASVSNMKQSLESVIDDVKNIGIIFNIQDKANAYADELQKRIDAVTAANKANAGELKNALIMCAYNDQTFGAYKSALQESILNTLGYTNVATGTSDLTLENLVTMSPEVIIYVTSDRNKELDAKAVDLMKANAVISEVPAIKNDKIMTISYDEFMDYGTSSINALEDINSFLNK</sequence>
<reference evidence="6" key="1">
    <citation type="submission" date="2016-01" db="EMBL/GenBank/DDBJ databases">
        <authorList>
            <person name="Mitreva M."/>
            <person name="Pepin K.H."/>
            <person name="Mihindukulasuriya K.A."/>
            <person name="Fulton R."/>
            <person name="Fronick C."/>
            <person name="O'Laughlin M."/>
            <person name="Miner T."/>
            <person name="Herter B."/>
            <person name="Rosa B.A."/>
            <person name="Cordes M."/>
            <person name="Tomlinson C."/>
            <person name="Wollam A."/>
            <person name="Palsikar V.B."/>
            <person name="Mardis E.R."/>
            <person name="Wilson R.K."/>
        </authorList>
    </citation>
    <scope>NUCLEOTIDE SEQUENCE [LARGE SCALE GENOMIC DNA]</scope>
    <source>
        <strain evidence="6">DNF00896</strain>
    </source>
</reference>
<protein>
    <submittedName>
        <fullName evidence="5">Periplasmic binding protein</fullName>
    </submittedName>
</protein>
<evidence type="ECO:0000256" key="3">
    <source>
        <dbReference type="SAM" id="SignalP"/>
    </source>
</evidence>
<feature type="domain" description="Fe/B12 periplasmic-binding" evidence="4">
    <location>
        <begin position="83"/>
        <end position="349"/>
    </location>
</feature>
<dbReference type="Gene3D" id="3.40.50.1980">
    <property type="entry name" value="Nitrogenase molybdenum iron protein domain"/>
    <property type="match status" value="2"/>
</dbReference>